<evidence type="ECO:0000313" key="3">
    <source>
        <dbReference type="EMBL" id="MFD2556837.1"/>
    </source>
</evidence>
<protein>
    <submittedName>
        <fullName evidence="3">Sensor histidine kinase</fullName>
        <ecNumber evidence="3">2.7.13.3</ecNumber>
    </submittedName>
</protein>
<proteinExistence type="predicted"/>
<name>A0ABW5L6W7_9SPHI</name>
<evidence type="ECO:0000313" key="4">
    <source>
        <dbReference type="Proteomes" id="UP001597440"/>
    </source>
</evidence>
<accession>A0ABW5L6W7</accession>
<dbReference type="InterPro" id="IPR010559">
    <property type="entry name" value="Sig_transdc_His_kin_internal"/>
</dbReference>
<feature type="transmembrane region" description="Helical" evidence="1">
    <location>
        <begin position="132"/>
        <end position="152"/>
    </location>
</feature>
<dbReference type="InterPro" id="IPR036890">
    <property type="entry name" value="HATPase_C_sf"/>
</dbReference>
<dbReference type="GO" id="GO:0004673">
    <property type="term" value="F:protein histidine kinase activity"/>
    <property type="evidence" value="ECO:0007669"/>
    <property type="project" value="UniProtKB-EC"/>
</dbReference>
<reference evidence="4" key="1">
    <citation type="journal article" date="2019" name="Int. J. Syst. Evol. Microbiol.">
        <title>The Global Catalogue of Microorganisms (GCM) 10K type strain sequencing project: providing services to taxonomists for standard genome sequencing and annotation.</title>
        <authorList>
            <consortium name="The Broad Institute Genomics Platform"/>
            <consortium name="The Broad Institute Genome Sequencing Center for Infectious Disease"/>
            <person name="Wu L."/>
            <person name="Ma J."/>
        </authorList>
    </citation>
    <scope>NUCLEOTIDE SEQUENCE [LARGE SCALE GENOMIC DNA]</scope>
    <source>
        <strain evidence="4">KCTC 52298</strain>
    </source>
</reference>
<evidence type="ECO:0000259" key="2">
    <source>
        <dbReference type="Pfam" id="PF06580"/>
    </source>
</evidence>
<dbReference type="Proteomes" id="UP001597440">
    <property type="component" value="Unassembled WGS sequence"/>
</dbReference>
<dbReference type="RefSeq" id="WP_210354758.1">
    <property type="nucleotide sequence ID" value="NZ_JAEQMU010000002.1"/>
</dbReference>
<keyword evidence="3" id="KW-0418">Kinase</keyword>
<evidence type="ECO:0000256" key="1">
    <source>
        <dbReference type="SAM" id="Phobius"/>
    </source>
</evidence>
<feature type="transmembrane region" description="Helical" evidence="1">
    <location>
        <begin position="90"/>
        <end position="112"/>
    </location>
</feature>
<feature type="transmembrane region" description="Helical" evidence="1">
    <location>
        <begin position="26"/>
        <end position="45"/>
    </location>
</feature>
<keyword evidence="1" id="KW-1133">Transmembrane helix</keyword>
<dbReference type="Pfam" id="PF06580">
    <property type="entry name" value="His_kinase"/>
    <property type="match status" value="1"/>
</dbReference>
<comment type="caution">
    <text evidence="3">The sequence shown here is derived from an EMBL/GenBank/DDBJ whole genome shotgun (WGS) entry which is preliminary data.</text>
</comment>
<organism evidence="3 4">
    <name type="scientific">Sphingobacterium tabacisoli</name>
    <dbReference type="NCBI Taxonomy" id="2044855"/>
    <lineage>
        <taxon>Bacteria</taxon>
        <taxon>Pseudomonadati</taxon>
        <taxon>Bacteroidota</taxon>
        <taxon>Sphingobacteriia</taxon>
        <taxon>Sphingobacteriales</taxon>
        <taxon>Sphingobacteriaceae</taxon>
        <taxon>Sphingobacterium</taxon>
    </lineage>
</organism>
<dbReference type="Gene3D" id="3.30.565.10">
    <property type="entry name" value="Histidine kinase-like ATPase, C-terminal domain"/>
    <property type="match status" value="1"/>
</dbReference>
<gene>
    <name evidence="3" type="ORF">ACFSQW_20780</name>
</gene>
<dbReference type="EC" id="2.7.13.3" evidence="3"/>
<keyword evidence="1" id="KW-0472">Membrane</keyword>
<feature type="transmembrane region" description="Helical" evidence="1">
    <location>
        <begin position="57"/>
        <end position="78"/>
    </location>
</feature>
<sequence>MESIQSILRHEDSRFLNFVVDKKYRWVRHLLIIGAIVLIHFLPSSSPVEQDKEKENWILVTKLISTLILLSLFYANHYIFIPKLLLRNRFIAYAGSILAFCSVIFLMLLILERLDLPFIDKGDNSHLDWGDYVVLIILLIVFIAAVSSLKLFKMWIVNLLRFKELENNTLLVQLEQLKSQINPHFLFNTINNINFLIDENPKLASTVLLKLSDILRSQLYLSKGESVPLADEIQVLKNILFMEEIRRDSFFIDFNVSDGLADFEVPHFLFIPFIENVIKHGAHYAMENGFHVEIKFRYENQQLYFTCMNSKKRKSNPEDYGGLGLNNISQRLDIIYPDAYNLQVEESEEVFSVFLSIPMV</sequence>
<dbReference type="InterPro" id="IPR050640">
    <property type="entry name" value="Bact_2-comp_sensor_kinase"/>
</dbReference>
<keyword evidence="4" id="KW-1185">Reference proteome</keyword>
<dbReference type="EMBL" id="JBHULD010000025">
    <property type="protein sequence ID" value="MFD2556837.1"/>
    <property type="molecule type" value="Genomic_DNA"/>
</dbReference>
<keyword evidence="1" id="KW-0812">Transmembrane</keyword>
<feature type="domain" description="Signal transduction histidine kinase internal region" evidence="2">
    <location>
        <begin position="173"/>
        <end position="248"/>
    </location>
</feature>
<dbReference type="PANTHER" id="PTHR34220">
    <property type="entry name" value="SENSOR HISTIDINE KINASE YPDA"/>
    <property type="match status" value="1"/>
</dbReference>
<keyword evidence="3" id="KW-0808">Transferase</keyword>
<dbReference type="PANTHER" id="PTHR34220:SF7">
    <property type="entry name" value="SENSOR HISTIDINE KINASE YPDA"/>
    <property type="match status" value="1"/>
</dbReference>